<dbReference type="EMBL" id="CP065714">
    <property type="protein sequence ID" value="QPT11201.1"/>
    <property type="molecule type" value="Genomic_DNA"/>
</dbReference>
<accession>A0A7T3AEL9</accession>
<protein>
    <submittedName>
        <fullName evidence="2">DM13 domain-containing protein</fullName>
    </submittedName>
</protein>
<evidence type="ECO:0000313" key="3">
    <source>
        <dbReference type="Proteomes" id="UP000594836"/>
    </source>
</evidence>
<dbReference type="PROSITE" id="PS51549">
    <property type="entry name" value="DM13"/>
    <property type="match status" value="1"/>
</dbReference>
<geneLocation type="plasmid" evidence="2 3">
    <name>unnamed1</name>
</geneLocation>
<dbReference type="InterPro" id="IPR019545">
    <property type="entry name" value="DM13_domain"/>
</dbReference>
<proteinExistence type="predicted"/>
<evidence type="ECO:0000259" key="1">
    <source>
        <dbReference type="PROSITE" id="PS51549"/>
    </source>
</evidence>
<name>A0A7T3AEL9_SPHPI</name>
<dbReference type="Proteomes" id="UP000594836">
    <property type="component" value="Plasmid unnamed1"/>
</dbReference>
<dbReference type="AlphaFoldDB" id="A0A7T3AEL9"/>
<evidence type="ECO:0000313" key="2">
    <source>
        <dbReference type="EMBL" id="QPT11201.1"/>
    </source>
</evidence>
<dbReference type="Pfam" id="PF10517">
    <property type="entry name" value="DM13"/>
    <property type="match status" value="1"/>
</dbReference>
<reference evidence="2 3" key="1">
    <citation type="submission" date="2020-12" db="EMBL/GenBank/DDBJ databases">
        <title>FDA dAtabase for Regulatory Grade micrObial Sequences (FDA-ARGOS): Supporting development and validation of Infectious Disease Dx tests.</title>
        <authorList>
            <person name="Sproer C."/>
            <person name="Gronow S."/>
            <person name="Severitt S."/>
            <person name="Schroder I."/>
            <person name="Tallon L."/>
            <person name="Sadzewicz L."/>
            <person name="Zhao X."/>
            <person name="Boylan J."/>
            <person name="Ott S."/>
            <person name="Bowen H."/>
            <person name="Vavikolanu K."/>
            <person name="Mehta A."/>
            <person name="Aluvathingal J."/>
            <person name="Nadendla S."/>
            <person name="Lowell S."/>
            <person name="Myers T."/>
            <person name="Yan Y."/>
            <person name="Sichtig H."/>
        </authorList>
    </citation>
    <scope>NUCLEOTIDE SEQUENCE [LARGE SCALE GENOMIC DNA]</scope>
    <source>
        <strain evidence="2 3">FDAARGOS_881</strain>
        <plasmid evidence="2 3">unnamed1</plasmid>
    </source>
</reference>
<keyword evidence="2" id="KW-0614">Plasmid</keyword>
<feature type="domain" description="DM13" evidence="1">
    <location>
        <begin position="51"/>
        <end position="156"/>
    </location>
</feature>
<sequence>MRRWLILATTHVAMLALGFAAGIYALPILTAPPAPDAAALASAVTQALYTGQFKRSLKGSDFVHRGDGTVRVSRDQIAHIGRLSPGPDYKLYLAPHFVRTKDEFLAIKHMSRRVGDVKTFDGFIISVAPDIDVAAFTTVVIWCESFDRFISAAEYQRPATGS</sequence>
<organism evidence="2 3">
    <name type="scientific">Sphingomonas paucimobilis</name>
    <name type="common">Pseudomonas paucimobilis</name>
    <dbReference type="NCBI Taxonomy" id="13689"/>
    <lineage>
        <taxon>Bacteria</taxon>
        <taxon>Pseudomonadati</taxon>
        <taxon>Pseudomonadota</taxon>
        <taxon>Alphaproteobacteria</taxon>
        <taxon>Sphingomonadales</taxon>
        <taxon>Sphingomonadaceae</taxon>
        <taxon>Sphingomonas</taxon>
    </lineage>
</organism>
<gene>
    <name evidence="2" type="ORF">I6G38_20050</name>
</gene>
<dbReference type="RefSeq" id="WP_197939353.1">
    <property type="nucleotide sequence ID" value="NZ_CP065714.1"/>
</dbReference>